<evidence type="ECO:0000256" key="3">
    <source>
        <dbReference type="ARBA" id="ARBA00022946"/>
    </source>
</evidence>
<dbReference type="GO" id="GO:0005759">
    <property type="term" value="C:mitochondrial matrix"/>
    <property type="evidence" value="ECO:0007669"/>
    <property type="project" value="UniProtKB-SubCell"/>
</dbReference>
<dbReference type="CDD" id="cd20270">
    <property type="entry name" value="Complex1_LYR_SDHAF3_LYRM10"/>
    <property type="match status" value="1"/>
</dbReference>
<dbReference type="Pfam" id="PF13233">
    <property type="entry name" value="Complex1_LYR_2"/>
    <property type="match status" value="1"/>
</dbReference>
<comment type="subunit">
    <text evidence="6">Interacts with the iron-sulfur protein subunit within the SDH catalytic dimer.</text>
</comment>
<dbReference type="Proteomes" id="UP000182334">
    <property type="component" value="Chromosome V"/>
</dbReference>
<organism evidence="7 8">
    <name type="scientific">Sungouiella intermedia</name>
    <dbReference type="NCBI Taxonomy" id="45354"/>
    <lineage>
        <taxon>Eukaryota</taxon>
        <taxon>Fungi</taxon>
        <taxon>Dikarya</taxon>
        <taxon>Ascomycota</taxon>
        <taxon>Saccharomycotina</taxon>
        <taxon>Pichiomycetes</taxon>
        <taxon>Metschnikowiaceae</taxon>
        <taxon>Sungouiella</taxon>
    </lineage>
</organism>
<evidence type="ECO:0000256" key="5">
    <source>
        <dbReference type="ARBA" id="ARBA00023186"/>
    </source>
</evidence>
<proteinExistence type="inferred from homology"/>
<dbReference type="GO" id="GO:0005758">
    <property type="term" value="C:mitochondrial intermembrane space"/>
    <property type="evidence" value="ECO:0007669"/>
    <property type="project" value="TreeGrafter"/>
</dbReference>
<evidence type="ECO:0000313" key="7">
    <source>
        <dbReference type="EMBL" id="SGZ55082.1"/>
    </source>
</evidence>
<comment type="subcellular location">
    <subcellularLocation>
        <location evidence="1 6">Mitochondrion matrix</location>
    </subcellularLocation>
</comment>
<dbReference type="STRING" id="45354.A0A1L0BXI0"/>
<name>A0A1L0BXI0_9ASCO</name>
<dbReference type="PANTHER" id="PTHR13137">
    <property type="entry name" value="DC11 ACN9 HOMOLOG"/>
    <property type="match status" value="1"/>
</dbReference>
<keyword evidence="3" id="KW-0809">Transit peptide</keyword>
<protein>
    <recommendedName>
        <fullName evidence="6">Succinate dehydrogenase assembly factor 3</fullName>
        <shortName evidence="6">SDH assembly factor 3</shortName>
        <shortName evidence="6">SDHAF3</shortName>
    </recommendedName>
</protein>
<keyword evidence="5 6" id="KW-0143">Chaperone</keyword>
<evidence type="ECO:0000313" key="8">
    <source>
        <dbReference type="Proteomes" id="UP000182334"/>
    </source>
</evidence>
<keyword evidence="4 6" id="KW-0496">Mitochondrion</keyword>
<dbReference type="OrthoDB" id="278329at2759"/>
<reference evidence="7 8" key="1">
    <citation type="submission" date="2016-10" db="EMBL/GenBank/DDBJ databases">
        <authorList>
            <person name="de Groot N.N."/>
        </authorList>
    </citation>
    <scope>NUCLEOTIDE SEQUENCE [LARGE SCALE GENOMIC DNA]</scope>
    <source>
        <strain evidence="7 8">CBS 141442</strain>
    </source>
</reference>
<dbReference type="GO" id="GO:0034553">
    <property type="term" value="P:mitochondrial respiratory chain complex II assembly"/>
    <property type="evidence" value="ECO:0007669"/>
    <property type="project" value="UniProtKB-UniRule"/>
</dbReference>
<evidence type="ECO:0000256" key="1">
    <source>
        <dbReference type="ARBA" id="ARBA00004305"/>
    </source>
</evidence>
<dbReference type="GO" id="GO:0006105">
    <property type="term" value="P:succinate metabolic process"/>
    <property type="evidence" value="ECO:0007669"/>
    <property type="project" value="TreeGrafter"/>
</dbReference>
<evidence type="ECO:0000256" key="2">
    <source>
        <dbReference type="ARBA" id="ARBA00006020"/>
    </source>
</evidence>
<dbReference type="PANTHER" id="PTHR13137:SF6">
    <property type="entry name" value="SUCCINATE DEHYDROGENASE ASSEMBLY FACTOR 3, MITOCHONDRIAL"/>
    <property type="match status" value="1"/>
</dbReference>
<dbReference type="EMBL" id="LT635760">
    <property type="protein sequence ID" value="SGZ55082.1"/>
    <property type="molecule type" value="Genomic_DNA"/>
</dbReference>
<comment type="function">
    <text evidence="6">Plays an essential role in the assembly of succinate dehydrogenase (SDH), an enzyme complex (also referred to as respiratory complex II) that is a component of both the tricarboxylic acid (TCA) cycle and the mitochondrial electron transport chain, and which couples the oxidation of succinate to fumarate with the reduction of ubiquinone (coenzyme Q) to ubiquinol. Promotes maturation of the iron-sulfur protein subunit of the SDH catalytic dimer, protecting it from the deleterious effects of oxidants. May act together with SDHAF1.</text>
</comment>
<dbReference type="InterPro" id="IPR008381">
    <property type="entry name" value="SDHAF3/Sdh7"/>
</dbReference>
<gene>
    <name evidence="7" type="ORF">SAMEA4029010_CIC11G00000002946</name>
</gene>
<comment type="similarity">
    <text evidence="2 6">Belongs to the complex I LYR family. SDHAF3 subfamily.</text>
</comment>
<evidence type="ECO:0000256" key="4">
    <source>
        <dbReference type="ARBA" id="ARBA00023128"/>
    </source>
</evidence>
<evidence type="ECO:0000256" key="6">
    <source>
        <dbReference type="RuleBase" id="RU368039"/>
    </source>
</evidence>
<sequence length="125" mass="14664">MRPSLVRLVRQRRPERKTEPLLPPLQLYKAILRAHHSKLPQELRFLGDEYVKAEFKAHKGIDNPLHIVGFLTQWQDYLRSIDGGNWKEGKLTQQELNKMSPEQVGQLYELMQETKRIGSESSEEN</sequence>
<dbReference type="AlphaFoldDB" id="A0A1L0BXI0"/>
<accession>A0A1L0BXI0</accession>
<keyword evidence="8" id="KW-1185">Reference proteome</keyword>